<organism evidence="1 2">
    <name type="scientific">Candidatus Reconcilbacillus cellulovorans</name>
    <dbReference type="NCBI Taxonomy" id="1906605"/>
    <lineage>
        <taxon>Bacteria</taxon>
        <taxon>Bacillati</taxon>
        <taxon>Bacillota</taxon>
        <taxon>Bacilli</taxon>
        <taxon>Bacillales</taxon>
        <taxon>Paenibacillaceae</taxon>
        <taxon>Candidatus Reconcilbacillus</taxon>
    </lineage>
</organism>
<reference evidence="1 2" key="1">
    <citation type="submission" date="2016-12" db="EMBL/GenBank/DDBJ databases">
        <title>Candidatus Reconcilibacillus cellulovorans genome.</title>
        <authorList>
            <person name="Kolinko S."/>
            <person name="Wu Y.-W."/>
            <person name="Tachea F."/>
            <person name="Denzel E."/>
            <person name="Hiras J."/>
            <person name="Baecker N."/>
            <person name="Chan L.J."/>
            <person name="Eichorst S.A."/>
            <person name="Frey D."/>
            <person name="Adams P.D."/>
            <person name="Pray T."/>
            <person name="Tanjore D."/>
            <person name="Petzold C.J."/>
            <person name="Gladden J.M."/>
            <person name="Simmons B.A."/>
            <person name="Singer S.W."/>
        </authorList>
    </citation>
    <scope>NUCLEOTIDE SEQUENCE [LARGE SCALE GENOMIC DNA]</scope>
    <source>
        <strain evidence="1">JTherm</strain>
    </source>
</reference>
<dbReference type="SUPFAM" id="SSF53335">
    <property type="entry name" value="S-adenosyl-L-methionine-dependent methyltransferases"/>
    <property type="match status" value="1"/>
</dbReference>
<dbReference type="Proteomes" id="UP000243688">
    <property type="component" value="Unassembled WGS sequence"/>
</dbReference>
<dbReference type="GO" id="GO:0160105">
    <property type="term" value="F:tRNA (adenine(22)-N1)-methyltransferase activity"/>
    <property type="evidence" value="ECO:0007669"/>
    <property type="project" value="InterPro"/>
</dbReference>
<dbReference type="InterPro" id="IPR006901">
    <property type="entry name" value="TrmK"/>
</dbReference>
<dbReference type="PANTHER" id="PTHR38451">
    <property type="entry name" value="TRNA (ADENINE(22)-N(1))-METHYLTRANSFERASE"/>
    <property type="match status" value="1"/>
</dbReference>
<proteinExistence type="predicted"/>
<dbReference type="Pfam" id="PF12847">
    <property type="entry name" value="Methyltransf_18"/>
    <property type="match status" value="1"/>
</dbReference>
<protein>
    <recommendedName>
        <fullName evidence="3">SAM-dependent methyltransferase</fullName>
    </recommendedName>
</protein>
<evidence type="ECO:0000313" key="2">
    <source>
        <dbReference type="Proteomes" id="UP000243688"/>
    </source>
</evidence>
<evidence type="ECO:0000313" key="1">
    <source>
        <dbReference type="EMBL" id="PDO10274.1"/>
    </source>
</evidence>
<evidence type="ECO:0008006" key="3">
    <source>
        <dbReference type="Google" id="ProtNLM"/>
    </source>
</evidence>
<dbReference type="InterPro" id="IPR029063">
    <property type="entry name" value="SAM-dependent_MTases_sf"/>
</dbReference>
<accession>A0A2A6DZT5</accession>
<dbReference type="Gene3D" id="3.40.50.150">
    <property type="entry name" value="Vaccinia Virus protein VP39"/>
    <property type="match status" value="1"/>
</dbReference>
<dbReference type="EMBL" id="MOXJ01000016">
    <property type="protein sequence ID" value="PDO10274.1"/>
    <property type="molecule type" value="Genomic_DNA"/>
</dbReference>
<dbReference type="AlphaFoldDB" id="A0A2A6DZT5"/>
<gene>
    <name evidence="1" type="ORF">BLM47_07910</name>
</gene>
<dbReference type="PANTHER" id="PTHR38451:SF1">
    <property type="entry name" value="TRNA (ADENINE(22)-N(1))-METHYLTRANSFERASE"/>
    <property type="match status" value="1"/>
</dbReference>
<dbReference type="Gene3D" id="1.10.287.1890">
    <property type="match status" value="1"/>
</dbReference>
<dbReference type="PIRSF" id="PIRSF018637">
    <property type="entry name" value="TrmK"/>
    <property type="match status" value="1"/>
</dbReference>
<name>A0A2A6DZT5_9BACL</name>
<sequence>MAGVVTRLSARLAQVAAFVPRDCVVADIGADHALLTVWLVATGMARRAIAVEVRPGPLAAARETIARAGLADRIDVRLGDGLEPLAPGEADVVVLAGMGGRLICRILEKGSAKLRGVRRLVVQPNGGEAEVRRWWLEHGWKPVDEALVEEKRRFYEVLAAEPAVDAADAETPYAAERCGRLQLDRELKLEMGPYLLKKGSHAFFAKWELERQKAARTAAAAARSKSPEASAAAERWALRERRIAEVLACLRAERISSGW</sequence>
<comment type="caution">
    <text evidence="1">The sequence shown here is derived from an EMBL/GenBank/DDBJ whole genome shotgun (WGS) entry which is preliminary data.</text>
</comment>